<comment type="catalytic activity">
    <reaction evidence="7 9">
        <text>2-(2-carboxy-4-methylthiazol-5-yl)ethyl phosphate + 4-amino-2-methyl-5-(diphosphooxymethyl)pyrimidine + 2 H(+) = thiamine phosphate + CO2 + diphosphate</text>
        <dbReference type="Rhea" id="RHEA:47848"/>
        <dbReference type="ChEBI" id="CHEBI:15378"/>
        <dbReference type="ChEBI" id="CHEBI:16526"/>
        <dbReference type="ChEBI" id="CHEBI:33019"/>
        <dbReference type="ChEBI" id="CHEBI:37575"/>
        <dbReference type="ChEBI" id="CHEBI:57841"/>
        <dbReference type="ChEBI" id="CHEBI:62890"/>
        <dbReference type="EC" id="2.5.1.3"/>
    </reaction>
</comment>
<dbReference type="PANTHER" id="PTHR20857">
    <property type="entry name" value="THIAMINE-PHOSPHATE PYROPHOSPHORYLASE"/>
    <property type="match status" value="1"/>
</dbReference>
<sequence>MLYLITNRKIIKKDSFIKVIEYAVKGGVDVVILREKDLSYNELLPIAVKLKNILDGYNIPLIVNGNLDVAKNIKASGFHTSFDRFIKEKIEFKGLLGVSVHSLEEAIISEEYGANYILASHIFETECKKGLKPKGIKMIEEIKRNVKIPVIALGGINHKNIDKVLSAGADGIAVMSYIMASEEPFLSAKKLKMKINEFLSKK</sequence>
<dbReference type="AlphaFoldDB" id="A0A096BH52"/>
<organism evidence="11 12">
    <name type="scientific">Caloranaerobacter azorensis H53214</name>
    <dbReference type="NCBI Taxonomy" id="1156417"/>
    <lineage>
        <taxon>Bacteria</taxon>
        <taxon>Bacillati</taxon>
        <taxon>Bacillota</taxon>
        <taxon>Tissierellia</taxon>
        <taxon>Tissierellales</taxon>
        <taxon>Thermohalobacteraceae</taxon>
        <taxon>Caloranaerobacter</taxon>
    </lineage>
</organism>
<keyword evidence="4" id="KW-0460">Magnesium</keyword>
<feature type="domain" description="Thiamine phosphate synthase/TenI" evidence="10">
    <location>
        <begin position="2"/>
        <end position="178"/>
    </location>
</feature>
<dbReference type="HAMAP" id="MF_00097">
    <property type="entry name" value="TMP_synthase"/>
    <property type="match status" value="1"/>
</dbReference>
<dbReference type="Pfam" id="PF02581">
    <property type="entry name" value="TMP-TENI"/>
    <property type="match status" value="1"/>
</dbReference>
<evidence type="ECO:0000313" key="11">
    <source>
        <dbReference type="EMBL" id="KGG80058.1"/>
    </source>
</evidence>
<dbReference type="Proteomes" id="UP000029622">
    <property type="component" value="Unassembled WGS sequence"/>
</dbReference>
<keyword evidence="5 9" id="KW-0784">Thiamine biosynthesis</keyword>
<dbReference type="Gene3D" id="3.20.20.70">
    <property type="entry name" value="Aldolase class I"/>
    <property type="match status" value="1"/>
</dbReference>
<dbReference type="CDD" id="cd00564">
    <property type="entry name" value="TMP_TenI"/>
    <property type="match status" value="1"/>
</dbReference>
<accession>A0A096BH52</accession>
<dbReference type="STRING" id="1156417.Y919_08415"/>
<name>A0A096BH52_9FIRM</name>
<dbReference type="SUPFAM" id="SSF51391">
    <property type="entry name" value="Thiamin phosphate synthase"/>
    <property type="match status" value="1"/>
</dbReference>
<proteinExistence type="inferred from homology"/>
<comment type="caution">
    <text evidence="9">Lacks conserved residue(s) required for the propagation of feature annotation.</text>
</comment>
<evidence type="ECO:0000256" key="1">
    <source>
        <dbReference type="ARBA" id="ARBA00005165"/>
    </source>
</evidence>
<evidence type="ECO:0000256" key="2">
    <source>
        <dbReference type="ARBA" id="ARBA00022679"/>
    </source>
</evidence>
<evidence type="ECO:0000256" key="5">
    <source>
        <dbReference type="ARBA" id="ARBA00022977"/>
    </source>
</evidence>
<comment type="similarity">
    <text evidence="9">Belongs to the thiamine-phosphate synthase family.</text>
</comment>
<keyword evidence="3" id="KW-0479">Metal-binding</keyword>
<evidence type="ECO:0000256" key="9">
    <source>
        <dbReference type="HAMAP-Rule" id="MF_00097"/>
    </source>
</evidence>
<evidence type="ECO:0000256" key="4">
    <source>
        <dbReference type="ARBA" id="ARBA00022842"/>
    </source>
</evidence>
<evidence type="ECO:0000256" key="3">
    <source>
        <dbReference type="ARBA" id="ARBA00022723"/>
    </source>
</evidence>
<comment type="catalytic activity">
    <reaction evidence="8 9">
        <text>2-[(2R,5Z)-2-carboxy-4-methylthiazol-5(2H)-ylidene]ethyl phosphate + 4-amino-2-methyl-5-(diphosphooxymethyl)pyrimidine + 2 H(+) = thiamine phosphate + CO2 + diphosphate</text>
        <dbReference type="Rhea" id="RHEA:47844"/>
        <dbReference type="ChEBI" id="CHEBI:15378"/>
        <dbReference type="ChEBI" id="CHEBI:16526"/>
        <dbReference type="ChEBI" id="CHEBI:33019"/>
        <dbReference type="ChEBI" id="CHEBI:37575"/>
        <dbReference type="ChEBI" id="CHEBI:57841"/>
        <dbReference type="ChEBI" id="CHEBI:62899"/>
        <dbReference type="EC" id="2.5.1.3"/>
    </reaction>
</comment>
<comment type="caution">
    <text evidence="11">The sequence shown here is derived from an EMBL/GenBank/DDBJ whole genome shotgun (WGS) entry which is preliminary data.</text>
</comment>
<dbReference type="UniPathway" id="UPA00060">
    <property type="reaction ID" value="UER00141"/>
</dbReference>
<evidence type="ECO:0000256" key="8">
    <source>
        <dbReference type="ARBA" id="ARBA00047883"/>
    </source>
</evidence>
<feature type="binding site" evidence="9">
    <location>
        <position position="99"/>
    </location>
    <ligand>
        <name>4-amino-2-methyl-5-(diphosphooxymethyl)pyrimidine</name>
        <dbReference type="ChEBI" id="CHEBI:57841"/>
    </ligand>
</feature>
<dbReference type="GO" id="GO:0009229">
    <property type="term" value="P:thiamine diphosphate biosynthetic process"/>
    <property type="evidence" value="ECO:0007669"/>
    <property type="project" value="UniProtKB-UniRule"/>
</dbReference>
<comment type="catalytic activity">
    <reaction evidence="6 9">
        <text>4-methyl-5-(2-phosphooxyethyl)-thiazole + 4-amino-2-methyl-5-(diphosphooxymethyl)pyrimidine + H(+) = thiamine phosphate + diphosphate</text>
        <dbReference type="Rhea" id="RHEA:22328"/>
        <dbReference type="ChEBI" id="CHEBI:15378"/>
        <dbReference type="ChEBI" id="CHEBI:33019"/>
        <dbReference type="ChEBI" id="CHEBI:37575"/>
        <dbReference type="ChEBI" id="CHEBI:57841"/>
        <dbReference type="ChEBI" id="CHEBI:58296"/>
        <dbReference type="EC" id="2.5.1.3"/>
    </reaction>
</comment>
<evidence type="ECO:0000256" key="7">
    <source>
        <dbReference type="ARBA" id="ARBA00047851"/>
    </source>
</evidence>
<evidence type="ECO:0000256" key="6">
    <source>
        <dbReference type="ARBA" id="ARBA00047334"/>
    </source>
</evidence>
<dbReference type="GO" id="GO:0009228">
    <property type="term" value="P:thiamine biosynthetic process"/>
    <property type="evidence" value="ECO:0007669"/>
    <property type="project" value="UniProtKB-KW"/>
</dbReference>
<dbReference type="InterPro" id="IPR036206">
    <property type="entry name" value="ThiamineP_synth_sf"/>
</dbReference>
<comment type="function">
    <text evidence="9">Condenses 4-methyl-5-(beta-hydroxyethyl)thiazole monophosphate (THZ-P) and 2-methyl-4-amino-5-hydroxymethyl pyrimidine pyrophosphate (HMP-PP) to form thiamine monophosphate (TMP).</text>
</comment>
<dbReference type="InterPro" id="IPR022998">
    <property type="entry name" value="ThiamineP_synth_TenI"/>
</dbReference>
<dbReference type="EC" id="2.5.1.3" evidence="9"/>
<dbReference type="InterPro" id="IPR034291">
    <property type="entry name" value="TMP_synthase"/>
</dbReference>
<comment type="pathway">
    <text evidence="1 9">Cofactor biosynthesis; thiamine diphosphate biosynthesis; thiamine phosphate from 4-amino-2-methyl-5-diphosphomethylpyrimidine and 4-methyl-5-(2-phosphoethyl)-thiazole: step 1/1.</text>
</comment>
<feature type="binding site" evidence="9">
    <location>
        <position position="128"/>
    </location>
    <ligand>
        <name>4-amino-2-methyl-5-(diphosphooxymethyl)pyrimidine</name>
        <dbReference type="ChEBI" id="CHEBI:57841"/>
    </ligand>
</feature>
<dbReference type="GO" id="GO:0004789">
    <property type="term" value="F:thiamine-phosphate diphosphorylase activity"/>
    <property type="evidence" value="ECO:0007669"/>
    <property type="project" value="UniProtKB-UniRule"/>
</dbReference>
<protein>
    <recommendedName>
        <fullName evidence="9">Thiamine-phosphate synthase</fullName>
        <shortName evidence="9">TP synthase</shortName>
        <shortName evidence="9">TPS</shortName>
        <ecNumber evidence="9">2.5.1.3</ecNumber>
    </recommendedName>
    <alternativeName>
        <fullName evidence="9">Thiamine-phosphate pyrophosphorylase</fullName>
        <shortName evidence="9">TMP pyrophosphorylase</shortName>
        <shortName evidence="9">TMP-PPase</shortName>
    </alternativeName>
</protein>
<dbReference type="GO" id="GO:0000287">
    <property type="term" value="F:magnesium ion binding"/>
    <property type="evidence" value="ECO:0007669"/>
    <property type="project" value="UniProtKB-UniRule"/>
</dbReference>
<dbReference type="InterPro" id="IPR013785">
    <property type="entry name" value="Aldolase_TIM"/>
</dbReference>
<keyword evidence="2 9" id="KW-0808">Transferase</keyword>
<dbReference type="GO" id="GO:0005737">
    <property type="term" value="C:cytoplasm"/>
    <property type="evidence" value="ECO:0007669"/>
    <property type="project" value="TreeGrafter"/>
</dbReference>
<dbReference type="PANTHER" id="PTHR20857:SF23">
    <property type="entry name" value="THIAMINE BIOSYNTHETIC BIFUNCTIONAL ENZYME"/>
    <property type="match status" value="1"/>
</dbReference>
<dbReference type="EMBL" id="AZTB01000042">
    <property type="protein sequence ID" value="KGG80058.1"/>
    <property type="molecule type" value="Genomic_DNA"/>
</dbReference>
<gene>
    <name evidence="9" type="primary">thiE</name>
    <name evidence="11" type="ORF">Y919_08415</name>
</gene>
<evidence type="ECO:0000313" key="12">
    <source>
        <dbReference type="Proteomes" id="UP000029622"/>
    </source>
</evidence>
<feature type="binding site" evidence="9">
    <location>
        <position position="155"/>
    </location>
    <ligand>
        <name>2-[(2R,5Z)-2-carboxy-4-methylthiazol-5(2H)-ylidene]ethyl phosphate</name>
        <dbReference type="ChEBI" id="CHEBI:62899"/>
    </ligand>
</feature>
<reference evidence="11 12" key="1">
    <citation type="submission" date="2013-12" db="EMBL/GenBank/DDBJ databases">
        <title>Draft genome sequence of Caloranaerobacter sp. H53214.</title>
        <authorList>
            <person name="Jiang L.J."/>
            <person name="Shao Z.Z."/>
            <person name="Long M.N."/>
        </authorList>
    </citation>
    <scope>NUCLEOTIDE SEQUENCE [LARGE SCALE GENOMIC DNA]</scope>
    <source>
        <strain evidence="11 12">H53214</strain>
    </source>
</reference>
<dbReference type="RefSeq" id="WP_035163952.1">
    <property type="nucleotide sequence ID" value="NZ_AZTB01000042.1"/>
</dbReference>
<evidence type="ECO:0000259" key="10">
    <source>
        <dbReference type="Pfam" id="PF02581"/>
    </source>
</evidence>
<feature type="binding site" evidence="9">
    <location>
        <position position="64"/>
    </location>
    <ligand>
        <name>4-amino-2-methyl-5-(diphosphooxymethyl)pyrimidine</name>
        <dbReference type="ChEBI" id="CHEBI:57841"/>
    </ligand>
</feature>